<organism evidence="1 2">
    <name type="scientific">Racocetra persica</name>
    <dbReference type="NCBI Taxonomy" id="160502"/>
    <lineage>
        <taxon>Eukaryota</taxon>
        <taxon>Fungi</taxon>
        <taxon>Fungi incertae sedis</taxon>
        <taxon>Mucoromycota</taxon>
        <taxon>Glomeromycotina</taxon>
        <taxon>Glomeromycetes</taxon>
        <taxon>Diversisporales</taxon>
        <taxon>Gigasporaceae</taxon>
        <taxon>Racocetra</taxon>
    </lineage>
</organism>
<keyword evidence="2" id="KW-1185">Reference proteome</keyword>
<name>A0ACA9RWU3_9GLOM</name>
<sequence>MHDPLLFGSYVSFANRKNLIDAMNHVKTLKKIGKKEIMAVLKMSFKRDTACAPALMLTLAGTQLYAKLDAPTALYHLASSSFFGMIADKTYRKLWNHTFGYILDLPRQIAMHILECAPYHICVTRVEAMSKRLRTGT</sequence>
<feature type="non-terminal residue" evidence="1">
    <location>
        <position position="137"/>
    </location>
</feature>
<reference evidence="1" key="1">
    <citation type="submission" date="2021-06" db="EMBL/GenBank/DDBJ databases">
        <authorList>
            <person name="Kallberg Y."/>
            <person name="Tangrot J."/>
            <person name="Rosling A."/>
        </authorList>
    </citation>
    <scope>NUCLEOTIDE SEQUENCE</scope>
    <source>
        <strain evidence="1">MA461A</strain>
    </source>
</reference>
<evidence type="ECO:0000313" key="2">
    <source>
        <dbReference type="Proteomes" id="UP000789920"/>
    </source>
</evidence>
<dbReference type="Proteomes" id="UP000789920">
    <property type="component" value="Unassembled WGS sequence"/>
</dbReference>
<dbReference type="EMBL" id="CAJVQC010075135">
    <property type="protein sequence ID" value="CAG8813603.1"/>
    <property type="molecule type" value="Genomic_DNA"/>
</dbReference>
<gene>
    <name evidence="1" type="ORF">RPERSI_LOCUS23808</name>
</gene>
<protein>
    <submittedName>
        <fullName evidence="1">34318_t:CDS:1</fullName>
    </submittedName>
</protein>
<accession>A0ACA9RWU3</accession>
<comment type="caution">
    <text evidence="1">The sequence shown here is derived from an EMBL/GenBank/DDBJ whole genome shotgun (WGS) entry which is preliminary data.</text>
</comment>
<evidence type="ECO:0000313" key="1">
    <source>
        <dbReference type="EMBL" id="CAG8813603.1"/>
    </source>
</evidence>
<proteinExistence type="predicted"/>